<dbReference type="GO" id="GO:0032131">
    <property type="term" value="F:alkylated DNA binding"/>
    <property type="evidence" value="ECO:0007669"/>
    <property type="project" value="TreeGrafter"/>
</dbReference>
<dbReference type="InterPro" id="IPR011257">
    <property type="entry name" value="DNA_glycosylase"/>
</dbReference>
<dbReference type="GO" id="GO:0032993">
    <property type="term" value="C:protein-DNA complex"/>
    <property type="evidence" value="ECO:0007669"/>
    <property type="project" value="TreeGrafter"/>
</dbReference>
<dbReference type="CDD" id="cd00056">
    <property type="entry name" value="ENDO3c"/>
    <property type="match status" value="1"/>
</dbReference>
<dbReference type="Proteomes" id="UP000667802">
    <property type="component" value="Unassembled WGS sequence"/>
</dbReference>
<comment type="caution">
    <text evidence="7">The sequence shown here is derived from an EMBL/GenBank/DDBJ whole genome shotgun (WGS) entry which is preliminary data.</text>
</comment>
<organism evidence="7 8">
    <name type="scientific">Aetokthonos hydrillicola Thurmond2011</name>
    <dbReference type="NCBI Taxonomy" id="2712845"/>
    <lineage>
        <taxon>Bacteria</taxon>
        <taxon>Bacillati</taxon>
        <taxon>Cyanobacteriota</taxon>
        <taxon>Cyanophyceae</taxon>
        <taxon>Nostocales</taxon>
        <taxon>Hapalosiphonaceae</taxon>
        <taxon>Aetokthonos</taxon>
    </lineage>
</organism>
<evidence type="ECO:0000256" key="3">
    <source>
        <dbReference type="ARBA" id="ARBA00012000"/>
    </source>
</evidence>
<keyword evidence="4" id="KW-0227">DNA damage</keyword>
<name>A0AAP5IBW0_9CYAN</name>
<dbReference type="EC" id="3.2.2.21" evidence="3"/>
<dbReference type="GO" id="GO:0006285">
    <property type="term" value="P:base-excision repair, AP site formation"/>
    <property type="evidence" value="ECO:0007669"/>
    <property type="project" value="TreeGrafter"/>
</dbReference>
<evidence type="ECO:0000313" key="7">
    <source>
        <dbReference type="EMBL" id="MDR9898658.1"/>
    </source>
</evidence>
<accession>A0AAP5IBW0</accession>
<dbReference type="SMART" id="SM00478">
    <property type="entry name" value="ENDO3c"/>
    <property type="match status" value="1"/>
</dbReference>
<evidence type="ECO:0000313" key="8">
    <source>
        <dbReference type="Proteomes" id="UP000667802"/>
    </source>
</evidence>
<reference evidence="8" key="1">
    <citation type="journal article" date="2021" name="Science">
        <title>Hunting the eagle killer: A cyanobacterial neurotoxin causes vacuolar myelinopathy.</title>
        <authorList>
            <person name="Breinlinger S."/>
            <person name="Phillips T.J."/>
            <person name="Haram B.N."/>
            <person name="Mares J."/>
            <person name="Martinez Yerena J.A."/>
            <person name="Hrouzek P."/>
            <person name="Sobotka R."/>
            <person name="Henderson W.M."/>
            <person name="Schmieder P."/>
            <person name="Williams S.M."/>
            <person name="Lauderdale J.D."/>
            <person name="Wilde H.D."/>
            <person name="Gerrin W."/>
            <person name="Kust A."/>
            <person name="Washington J.W."/>
            <person name="Wagner C."/>
            <person name="Geier B."/>
            <person name="Liebeke M."/>
            <person name="Enke H."/>
            <person name="Niedermeyer T.H.J."/>
            <person name="Wilde S.B."/>
        </authorList>
    </citation>
    <scope>NUCLEOTIDE SEQUENCE [LARGE SCALE GENOMIC DNA]</scope>
    <source>
        <strain evidence="8">Thurmond2011</strain>
    </source>
</reference>
<dbReference type="GO" id="GO:0008725">
    <property type="term" value="F:DNA-3-methyladenine glycosylase activity"/>
    <property type="evidence" value="ECO:0007669"/>
    <property type="project" value="TreeGrafter"/>
</dbReference>
<evidence type="ECO:0000256" key="1">
    <source>
        <dbReference type="ARBA" id="ARBA00000086"/>
    </source>
</evidence>
<dbReference type="RefSeq" id="WP_208339396.1">
    <property type="nucleotide sequence ID" value="NZ_CAWQFN010000531.1"/>
</dbReference>
<dbReference type="InterPro" id="IPR051912">
    <property type="entry name" value="Alkylbase_DNA_Glycosylase/TA"/>
</dbReference>
<dbReference type="EMBL" id="JAALHA020000019">
    <property type="protein sequence ID" value="MDR9898658.1"/>
    <property type="molecule type" value="Genomic_DNA"/>
</dbReference>
<dbReference type="Pfam" id="PF00730">
    <property type="entry name" value="HhH-GPD"/>
    <property type="match status" value="1"/>
</dbReference>
<dbReference type="PANTHER" id="PTHR43003:SF5">
    <property type="entry name" value="DNA-3-METHYLADENINE GLYCOSYLASE"/>
    <property type="match status" value="1"/>
</dbReference>
<protein>
    <recommendedName>
        <fullName evidence="3">DNA-3-methyladenine glycosylase II</fullName>
        <ecNumber evidence="3">3.2.2.21</ecNumber>
    </recommendedName>
</protein>
<sequence>MDYSVAIATLKQSDPILGSVIEQVGCCKLDQVQQTGDLLFSLSRSILYQQLSGKAAAAIHHKFLQLYSDKLAPTPQDVLNTPDETLRGVGISRPKVVYLKDLAQKILDDLPTLTALESMDDEAIVKTLTQVKGIGRWTAQMLLIFRLHRWDVLPVDDLGIRSGIRRAYSLSELPDKKTVEQIGFRWRPYCTIASWYIWQSLELK</sequence>
<dbReference type="AlphaFoldDB" id="A0AAP5IBW0"/>
<dbReference type="SUPFAM" id="SSF48150">
    <property type="entry name" value="DNA-glycosylase"/>
    <property type="match status" value="1"/>
</dbReference>
<comment type="catalytic activity">
    <reaction evidence="1">
        <text>Hydrolysis of alkylated DNA, releasing 3-methyladenine, 3-methylguanine, 7-methylguanine and 7-methyladenine.</text>
        <dbReference type="EC" id="3.2.2.21"/>
    </reaction>
</comment>
<keyword evidence="5" id="KW-0234">DNA repair</keyword>
<dbReference type="FunFam" id="1.10.340.30:FF:000004">
    <property type="entry name" value="DNA-3-methyladenine glycosylase II"/>
    <property type="match status" value="1"/>
</dbReference>
<dbReference type="GO" id="GO:0006307">
    <property type="term" value="P:DNA alkylation repair"/>
    <property type="evidence" value="ECO:0007669"/>
    <property type="project" value="TreeGrafter"/>
</dbReference>
<proteinExistence type="inferred from homology"/>
<dbReference type="InterPro" id="IPR003265">
    <property type="entry name" value="HhH-GPD_domain"/>
</dbReference>
<dbReference type="Gene3D" id="1.10.1670.40">
    <property type="match status" value="1"/>
</dbReference>
<dbReference type="PANTHER" id="PTHR43003">
    <property type="entry name" value="DNA-3-METHYLADENINE GLYCOSYLASE"/>
    <property type="match status" value="1"/>
</dbReference>
<gene>
    <name evidence="7" type="ORF">G7B40_029470</name>
</gene>
<evidence type="ECO:0000256" key="5">
    <source>
        <dbReference type="ARBA" id="ARBA00023204"/>
    </source>
</evidence>
<dbReference type="Gene3D" id="1.10.340.30">
    <property type="entry name" value="Hypothetical protein, domain 2"/>
    <property type="match status" value="1"/>
</dbReference>
<evidence type="ECO:0000256" key="2">
    <source>
        <dbReference type="ARBA" id="ARBA00010817"/>
    </source>
</evidence>
<evidence type="ECO:0000256" key="4">
    <source>
        <dbReference type="ARBA" id="ARBA00022763"/>
    </source>
</evidence>
<feature type="domain" description="HhH-GPD" evidence="6">
    <location>
        <begin position="47"/>
        <end position="202"/>
    </location>
</feature>
<evidence type="ECO:0000259" key="6">
    <source>
        <dbReference type="SMART" id="SM00478"/>
    </source>
</evidence>
<comment type="similarity">
    <text evidence="2">Belongs to the alkylbase DNA glycosidase AlkA family.</text>
</comment>
<dbReference type="GO" id="GO:0005737">
    <property type="term" value="C:cytoplasm"/>
    <property type="evidence" value="ECO:0007669"/>
    <property type="project" value="TreeGrafter"/>
</dbReference>
<keyword evidence="8" id="KW-1185">Reference proteome</keyword>
<dbReference type="GO" id="GO:0043916">
    <property type="term" value="F:DNA-7-methylguanine glycosylase activity"/>
    <property type="evidence" value="ECO:0007669"/>
    <property type="project" value="TreeGrafter"/>
</dbReference>